<keyword evidence="4" id="KW-1185">Reference proteome</keyword>
<dbReference type="EMBL" id="QRAO01000002">
    <property type="protein sequence ID" value="RDK87251.1"/>
    <property type="molecule type" value="Genomic_DNA"/>
</dbReference>
<evidence type="ECO:0000313" key="4">
    <source>
        <dbReference type="Proteomes" id="UP000255317"/>
    </source>
</evidence>
<dbReference type="AlphaFoldDB" id="A0A370QFV9"/>
<dbReference type="Pfam" id="PF18935">
    <property type="entry name" value="DUF5683"/>
    <property type="match status" value="1"/>
</dbReference>
<feature type="chain" id="PRO_5017042226" description="DUF5683 domain-containing protein" evidence="1">
    <location>
        <begin position="31"/>
        <end position="207"/>
    </location>
</feature>
<organism evidence="3 4">
    <name type="scientific">Marinirhabdus gelatinilytica</name>
    <dbReference type="NCBI Taxonomy" id="1703343"/>
    <lineage>
        <taxon>Bacteria</taxon>
        <taxon>Pseudomonadati</taxon>
        <taxon>Bacteroidota</taxon>
        <taxon>Flavobacteriia</taxon>
        <taxon>Flavobacteriales</taxon>
        <taxon>Flavobacteriaceae</taxon>
    </lineage>
</organism>
<reference evidence="3 4" key="1">
    <citation type="submission" date="2018-07" db="EMBL/GenBank/DDBJ databases">
        <title>Genomic Encyclopedia of Type Strains, Phase IV (KMG-IV): sequencing the most valuable type-strain genomes for metagenomic binning, comparative biology and taxonomic classification.</title>
        <authorList>
            <person name="Goeker M."/>
        </authorList>
    </citation>
    <scope>NUCLEOTIDE SEQUENCE [LARGE SCALE GENOMIC DNA]</scope>
    <source>
        <strain evidence="3 4">DSM 101478</strain>
    </source>
</reference>
<evidence type="ECO:0000313" key="3">
    <source>
        <dbReference type="EMBL" id="RDK87251.1"/>
    </source>
</evidence>
<evidence type="ECO:0000256" key="1">
    <source>
        <dbReference type="SAM" id="SignalP"/>
    </source>
</evidence>
<feature type="domain" description="DUF5683" evidence="2">
    <location>
        <begin position="56"/>
        <end position="206"/>
    </location>
</feature>
<protein>
    <recommendedName>
        <fullName evidence="2">DUF5683 domain-containing protein</fullName>
    </recommendedName>
</protein>
<dbReference type="InterPro" id="IPR043738">
    <property type="entry name" value="DUF5683"/>
</dbReference>
<comment type="caution">
    <text evidence="3">The sequence shown here is derived from an EMBL/GenBank/DDBJ whole genome shotgun (WGS) entry which is preliminary data.</text>
</comment>
<proteinExistence type="predicted"/>
<name>A0A370QFV9_9FLAO</name>
<dbReference type="Proteomes" id="UP000255317">
    <property type="component" value="Unassembled WGS sequence"/>
</dbReference>
<gene>
    <name evidence="3" type="ORF">C8D94_102436</name>
</gene>
<keyword evidence="1" id="KW-0732">Signal</keyword>
<accession>A0A370QFV9</accession>
<feature type="signal peptide" evidence="1">
    <location>
        <begin position="1"/>
        <end position="30"/>
    </location>
</feature>
<evidence type="ECO:0000259" key="2">
    <source>
        <dbReference type="Pfam" id="PF18935"/>
    </source>
</evidence>
<sequence>MNVYSHSLKVKNKFAYILLLLFATASLGHAQDTLIVQKDSLVVKPDTLATRAPYEPLAPSKAAFYSAVLPGLGQAYNKKYWKIPIVYAGIASGIYFHIRNDNDYDRFRNAYKRRLAGFTDDEFYGDGTTPVISNDRLIDAQESAQKNKDISILVAIAFYLVNIIDANVDAHLKQYDVSEDLSIEPNFEVNPVDTRPSYGLALKFKLK</sequence>